<dbReference type="InterPro" id="IPR051802">
    <property type="entry name" value="YfhM-like"/>
</dbReference>
<feature type="region of interest" description="Disordered" evidence="1">
    <location>
        <begin position="1182"/>
        <end position="1213"/>
    </location>
</feature>
<accession>A0ABN6FR59</accession>
<evidence type="ECO:0008006" key="7">
    <source>
        <dbReference type="Google" id="ProtNLM"/>
    </source>
</evidence>
<dbReference type="InterPro" id="IPR011625">
    <property type="entry name" value="A2M_N_BRD"/>
</dbReference>
<dbReference type="SMART" id="SM01360">
    <property type="entry name" value="A2M"/>
    <property type="match status" value="1"/>
</dbReference>
<dbReference type="Gene3D" id="2.60.40.1930">
    <property type="match status" value="1"/>
</dbReference>
<organism evidence="5 6">
    <name type="scientific">Noviluteimonas caseinilytica</name>
    <dbReference type="NCBI Taxonomy" id="2675101"/>
    <lineage>
        <taxon>Bacteria</taxon>
        <taxon>Pseudomonadati</taxon>
        <taxon>Pseudomonadota</taxon>
        <taxon>Gammaproteobacteria</taxon>
        <taxon>Lysobacterales</taxon>
        <taxon>Lysobacteraceae</taxon>
        <taxon>Noviluteimonas</taxon>
    </lineage>
</organism>
<dbReference type="SMART" id="SM01359">
    <property type="entry name" value="A2M_N_2"/>
    <property type="match status" value="1"/>
</dbReference>
<reference evidence="5 6" key="1">
    <citation type="submission" date="2021-03" db="EMBL/GenBank/DDBJ databases">
        <title>Complete Genome Sequences of Two Lysobacter Strains Isolated from Sea Water (Lysobacter caseinilyticus) and Soil (Lysobacter helvus) in South Korea.</title>
        <authorList>
            <person name="Watanabe Y."/>
            <person name="Arakawa K."/>
        </authorList>
    </citation>
    <scope>NUCLEOTIDE SEQUENCE [LARGE SCALE GENOMIC DNA]</scope>
    <source>
        <strain evidence="5 6">KVB24</strain>
    </source>
</reference>
<dbReference type="InterPro" id="IPR008930">
    <property type="entry name" value="Terpenoid_cyclase/PrenylTrfase"/>
</dbReference>
<dbReference type="Gene3D" id="2.20.130.20">
    <property type="match status" value="1"/>
</dbReference>
<dbReference type="RefSeq" id="WP_213436603.1">
    <property type="nucleotide sequence ID" value="NZ_AP024545.1"/>
</dbReference>
<dbReference type="SUPFAM" id="SSF48239">
    <property type="entry name" value="Terpenoid cyclases/Protein prenyltransferases"/>
    <property type="match status" value="1"/>
</dbReference>
<evidence type="ECO:0000313" key="5">
    <source>
        <dbReference type="EMBL" id="BCT92118.1"/>
    </source>
</evidence>
<dbReference type="Gene3D" id="1.50.10.20">
    <property type="match status" value="1"/>
</dbReference>
<keyword evidence="6" id="KW-1185">Reference proteome</keyword>
<feature type="domain" description="Alpha-2-macroglobulin" evidence="4">
    <location>
        <begin position="1233"/>
        <end position="1323"/>
    </location>
</feature>
<sequence>MRAIGWGLALWCVAGSAFAQKPGLDVTQQGFALKFSEPVQVLDNARTESLVSVAPARAMTCSWTDDAQLDCKFESPAPMATRFRVVLADGLKTTQGTPIAGVTLVGETPRPALHAEISGWKAGVPDILLRSLHRIDARDAAAVLRLEIDGNRVPVSLVTPPAERYDAFKSRFILQLPPTRTDATVKLSIVPGLKALDGPLTGRDDKTLLLARVGEAFQLRNAVCAGESSPILAHVVDGRIALDGCVPGEPMRVQFSRELDDAAVKAFVAEWPQAMRFASSGTEYGFDTEGDLKRAVPRRSPGGWIEFTIETPDTTATFPIAGVRARDGAALATTIAARASTVAARPSFTATYEHALLGDPATPVVQVRNLPPDAMVVRGFAGTVEDERVATPASGATPQGVASAVARRALEAGGIATFSLPDNLDPKAAMIAAAPDFDVYAVAGRNDVLVWANAWEGRAPIAGAQVELISLAATGAPRTVAIGRTAEDGTALLQLPRDFAQPKKDEDRADWYVRVQSGARRGASRAVLPLTVNRWGGTLERGTPDTKAWGVADRPLYRAGDRVSWRIWTREVGEGGIRLPPAGAVVHLVLRDDDRSRAVFSWDGALDAMGAVAGTTTLPIHLPDGRYCIGSSFDSGACFFVGTYRAQDLWMRASAPVRTLRDGDVVAFDLEAGYYSGGVAAGAEIDSVQARLRPADLGDVHPALADYDFAGDESEDRPALRGADALTLTTDAEGRAHARLPVAFEDGAKLPAFGELLLTAEAQISDREGTTSNTVRIPYARFARYVGLKVAPAWLDATSPVTMEAILATADGQRIDGGRIDVEVAYGKTTADLRPLHACKLEAGRASDCTFPRRDSGVYRITARSGDAAPVVHDQYVWSRTSDIDATQQAKLELVDPHVSRGGNLRVMLKQPLAQAQVLLVAEWGSAVLARRVVQLDSPTQVIDMPSGPRWPQRFTLTAYVRGGQAGDAPAGYRTAVKVTSTQLAVKFDPPAAGAPVAIAFAPARAAPADSVRLQLRNDAPVPRAITLTVMDDALHALGASYMRGMDPGKAWVRGYAASGEFETIGFETWNRDPWRWRMPSLAQLARCDRARNPAQCRKYARREVQTRPIDVASVESTTIFTEVDESAIPLARDTTSVALLAPGRTFGYAGNELDTVSVIGSGVTNPIVVTTVEDAYAAPAPPAEPSVVFDEASPVDVPTPREPGAAPRPERPDGAFAEALALARVRTAFADTALWRTDIVLAPGETRELDFKVPDNLTRWRAIAWSHDASDDFAMAEATLEAGLPLEARLQAPVRVYAGDRTRIAANVRQSGTSPARVEALLRVQSGEHVGTHPATLSLAPGGQASFGASLSPSAPGALTLTAAAANADGRDAVSAPLEVASTAIDAQRVQAGWLGDAPTTLAMPTVPASASDVRLQVQAWRGNSGLLHGWTEDLRDYPHRCWEQILSRAVGAALAIERGDTTWPDAKAVVQEALDNAIVFQSPQGEMYYFADQVAGWSNGSGARPHIALTAYTLDAFATMHRLGYVVPEAVETDARAYLARMGDSVFTSSVEDRAIAAGVVSQPYQRADAAPWKSWGKLALPARIATARALARDGSPDARDAFAMLLESAPLRGQARAVAPMASWSRWMGSSLREQCSLIRLFGDYPQLAPAQAHVQLQAGLTDLYAGGRGHADTQEAAICLMALQADGTKDAAPIAVDATVGGRTQRITLDAGANGDATRFDAPRGALTLVARERPDSPVAYLARVDYKEDARQAQSTAIGFAIERRYAVFRGRAWRPLAAAGPVREGDWIRVTLVVSNARERDFVAVTDDIPGGLRPTDLSLAGVAGVDMQALADEGDPAFRERKLDPRNPKFYAEHLWPGRHEIHYFARVGNTGDYLAAPAVAELMYGETTRARTAADRIRIADPAPAR</sequence>
<evidence type="ECO:0000256" key="2">
    <source>
        <dbReference type="SAM" id="SignalP"/>
    </source>
</evidence>
<keyword evidence="2" id="KW-0732">Signal</keyword>
<feature type="domain" description="Alpha-2-macroglobulin bait region" evidence="3">
    <location>
        <begin position="890"/>
        <end position="1038"/>
    </location>
</feature>
<evidence type="ECO:0000259" key="3">
    <source>
        <dbReference type="SMART" id="SM01359"/>
    </source>
</evidence>
<dbReference type="Pfam" id="PF00207">
    <property type="entry name" value="A2M"/>
    <property type="match status" value="1"/>
</dbReference>
<dbReference type="PANTHER" id="PTHR40094">
    <property type="entry name" value="ALPHA-2-MACROGLOBULIN HOMOLOG"/>
    <property type="match status" value="1"/>
</dbReference>
<feature type="signal peptide" evidence="2">
    <location>
        <begin position="1"/>
        <end position="19"/>
    </location>
</feature>
<dbReference type="InterPro" id="IPR041246">
    <property type="entry name" value="Bact_MG10"/>
</dbReference>
<dbReference type="Pfam" id="PF17973">
    <property type="entry name" value="bMG10"/>
    <property type="match status" value="1"/>
</dbReference>
<evidence type="ECO:0000313" key="6">
    <source>
        <dbReference type="Proteomes" id="UP000681317"/>
    </source>
</evidence>
<dbReference type="InterPro" id="IPR001599">
    <property type="entry name" value="Macroglobln_a2"/>
</dbReference>
<evidence type="ECO:0000256" key="1">
    <source>
        <dbReference type="SAM" id="MobiDB-lite"/>
    </source>
</evidence>
<name>A0ABN6FR59_9GAMM</name>
<protein>
    <recommendedName>
        <fullName evidence="7">Alpha-2-macroglobulin</fullName>
    </recommendedName>
</protein>
<gene>
    <name evidence="5" type="ORF">LYSCAS_11420</name>
</gene>
<dbReference type="PANTHER" id="PTHR40094:SF1">
    <property type="entry name" value="UBIQUITIN DOMAIN-CONTAINING PROTEIN"/>
    <property type="match status" value="1"/>
</dbReference>
<proteinExistence type="predicted"/>
<feature type="chain" id="PRO_5045391289" description="Alpha-2-macroglobulin" evidence="2">
    <location>
        <begin position="20"/>
        <end position="1914"/>
    </location>
</feature>
<dbReference type="Proteomes" id="UP000681317">
    <property type="component" value="Chromosome"/>
</dbReference>
<dbReference type="EMBL" id="AP024545">
    <property type="protein sequence ID" value="BCT92118.1"/>
    <property type="molecule type" value="Genomic_DNA"/>
</dbReference>
<evidence type="ECO:0000259" key="4">
    <source>
        <dbReference type="SMART" id="SM01360"/>
    </source>
</evidence>